<comment type="caution">
    <text evidence="1">The sequence shown here is derived from an EMBL/GenBank/DDBJ whole genome shotgun (WGS) entry which is preliminary data.</text>
</comment>
<proteinExistence type="predicted"/>
<sequence>MSFGRERLTGIQPIQTEAEYDAKVEALDELLDIVGDDEDHPLAGLVTRLGDIIEAYDEERRPMPEALLSRPGKPSP</sequence>
<reference evidence="1 2" key="1">
    <citation type="submission" date="2016-06" db="EMBL/GenBank/DDBJ databases">
        <title>Genome sequence of halotolerant plant growth promoting strain of Halomonas elongata HEK1 isolated from salterns of Rann of Kutch, Gujarat, India.</title>
        <authorList>
            <person name="Gaba S."/>
            <person name="Singh R.N."/>
            <person name="Abrol S."/>
            <person name="Kaushik R."/>
            <person name="Saxena A.K."/>
        </authorList>
    </citation>
    <scope>NUCLEOTIDE SEQUENCE [LARGE SCALE GENOMIC DNA]</scope>
    <source>
        <strain evidence="1 2">HEK1</strain>
    </source>
</reference>
<name>A0A1B8P437_HALEL</name>
<accession>A0A1B8P437</accession>
<dbReference type="AlphaFoldDB" id="A0A1B8P437"/>
<dbReference type="PATRIC" id="fig|2746.7.peg.1380"/>
<dbReference type="EMBL" id="MAJD01000001">
    <property type="protein sequence ID" value="OBX36990.1"/>
    <property type="molecule type" value="Genomic_DNA"/>
</dbReference>
<protein>
    <submittedName>
        <fullName evidence="1">Uncharacterized protein</fullName>
    </submittedName>
</protein>
<dbReference type="Proteomes" id="UP000092504">
    <property type="component" value="Unassembled WGS sequence"/>
</dbReference>
<gene>
    <name evidence="1" type="ORF">A8U91_01338</name>
</gene>
<organism evidence="1 2">
    <name type="scientific">Halomonas elongata</name>
    <dbReference type="NCBI Taxonomy" id="2746"/>
    <lineage>
        <taxon>Bacteria</taxon>
        <taxon>Pseudomonadati</taxon>
        <taxon>Pseudomonadota</taxon>
        <taxon>Gammaproteobacteria</taxon>
        <taxon>Oceanospirillales</taxon>
        <taxon>Halomonadaceae</taxon>
        <taxon>Halomonas</taxon>
    </lineage>
</organism>
<evidence type="ECO:0000313" key="1">
    <source>
        <dbReference type="EMBL" id="OBX36990.1"/>
    </source>
</evidence>
<evidence type="ECO:0000313" key="2">
    <source>
        <dbReference type="Proteomes" id="UP000092504"/>
    </source>
</evidence>